<dbReference type="GO" id="GO:0043130">
    <property type="term" value="F:ubiquitin binding"/>
    <property type="evidence" value="ECO:0007669"/>
    <property type="project" value="UniProtKB-UniRule"/>
</dbReference>
<dbReference type="InterPro" id="IPR036390">
    <property type="entry name" value="WH_DNA-bd_sf"/>
</dbReference>
<dbReference type="InterPro" id="IPR011993">
    <property type="entry name" value="PH-like_dom_sf"/>
</dbReference>
<comment type="similarity">
    <text evidence="1 7">Belongs to the VPS36 family.</text>
</comment>
<dbReference type="InterPro" id="IPR021648">
    <property type="entry name" value="GLUE_dom"/>
</dbReference>
<gene>
    <name evidence="10" type="ORF">niasHT_030259</name>
</gene>
<dbReference type="InterPro" id="IPR040608">
    <property type="entry name" value="Snf8/Vps36"/>
</dbReference>
<dbReference type="InterPro" id="IPR036388">
    <property type="entry name" value="WH-like_DNA-bd_sf"/>
</dbReference>
<dbReference type="Pfam" id="PF04157">
    <property type="entry name" value="EAP30"/>
    <property type="match status" value="1"/>
</dbReference>
<comment type="subcellular location">
    <subcellularLocation>
        <location evidence="7">Cytoplasm</location>
    </subcellularLocation>
    <subcellularLocation>
        <location evidence="7">Endosome</location>
    </subcellularLocation>
</comment>
<dbReference type="Gene3D" id="1.10.10.10">
    <property type="entry name" value="Winged helix-like DNA-binding domain superfamily/Winged helix DNA-binding domain"/>
    <property type="match status" value="2"/>
</dbReference>
<dbReference type="Gene3D" id="6.10.140.260">
    <property type="match status" value="1"/>
</dbReference>
<protein>
    <recommendedName>
        <fullName evidence="2 7">Vacuolar protein-sorting-associated protein 36</fullName>
    </recommendedName>
    <alternativeName>
        <fullName evidence="6 7">ESCRT-II complex subunit VPS36</fullName>
    </alternativeName>
</protein>
<keyword evidence="7" id="KW-0967">Endosome</keyword>
<dbReference type="GO" id="GO:0032266">
    <property type="term" value="F:phosphatidylinositol-3-phosphate binding"/>
    <property type="evidence" value="ECO:0007669"/>
    <property type="project" value="UniProtKB-UniRule"/>
</dbReference>
<dbReference type="AlphaFoldDB" id="A0ABD2JFU7"/>
<dbReference type="PANTHER" id="PTHR13128:SF12">
    <property type="entry name" value="VACUOLAR PROTEIN-SORTING-ASSOCIATED PROTEIN 36"/>
    <property type="match status" value="1"/>
</dbReference>
<evidence type="ECO:0000256" key="5">
    <source>
        <dbReference type="ARBA" id="ARBA00022927"/>
    </source>
</evidence>
<proteinExistence type="inferred from homology"/>
<feature type="domain" description="GLUE N-terminal" evidence="9">
    <location>
        <begin position="1"/>
        <end position="139"/>
    </location>
</feature>
<evidence type="ECO:0000256" key="6">
    <source>
        <dbReference type="ARBA" id="ARBA00030114"/>
    </source>
</evidence>
<dbReference type="Gene3D" id="2.30.29.30">
    <property type="entry name" value="Pleckstrin-homology domain (PH domain)/Phosphotyrosine-binding domain (PTB)"/>
    <property type="match status" value="1"/>
</dbReference>
<dbReference type="InterPro" id="IPR037855">
    <property type="entry name" value="Vps36"/>
</dbReference>
<dbReference type="PANTHER" id="PTHR13128">
    <property type="entry name" value="VACUOLAR PROTEIN-SORTING-ASSOCIATED PROTEIN 36"/>
    <property type="match status" value="1"/>
</dbReference>
<dbReference type="EMBL" id="JBICBT010000986">
    <property type="protein sequence ID" value="KAL3089392.1"/>
    <property type="molecule type" value="Genomic_DNA"/>
</dbReference>
<dbReference type="PROSITE" id="PS51495">
    <property type="entry name" value="GLUE"/>
    <property type="match status" value="1"/>
</dbReference>
<keyword evidence="11" id="KW-1185">Reference proteome</keyword>
<name>A0ABD2JFU7_9BILA</name>
<dbReference type="SUPFAM" id="SSF46785">
    <property type="entry name" value="Winged helix' DNA-binding domain"/>
    <property type="match status" value="2"/>
</dbReference>
<evidence type="ECO:0000256" key="7">
    <source>
        <dbReference type="RuleBase" id="RU367095"/>
    </source>
</evidence>
<comment type="caution">
    <text evidence="10">The sequence shown here is derived from an EMBL/GenBank/DDBJ whole genome shotgun (WGS) entry which is preliminary data.</text>
</comment>
<comment type="function">
    <text evidence="7">Component of the ESCRT-II complex (endosomal sorting complex required for transport II), which is required for multivesicular body (MVB) formation and sorting of endosomal cargo proteins into MVBs.</text>
</comment>
<dbReference type="GO" id="GO:0000814">
    <property type="term" value="C:ESCRT II complex"/>
    <property type="evidence" value="ECO:0007669"/>
    <property type="project" value="UniProtKB-UniRule"/>
</dbReference>
<evidence type="ECO:0000256" key="3">
    <source>
        <dbReference type="ARBA" id="ARBA00022448"/>
    </source>
</evidence>
<comment type="subunit">
    <text evidence="7">Component of the endosomal sorting complex required for transport II (ESCRT-II).</text>
</comment>
<dbReference type="SUPFAM" id="SSF50729">
    <property type="entry name" value="PH domain-like"/>
    <property type="match status" value="1"/>
</dbReference>
<evidence type="ECO:0000259" key="9">
    <source>
        <dbReference type="PROSITE" id="PS51495"/>
    </source>
</evidence>
<sequence length="406" mass="44962">MDRLSWYQTGESMEEILCQAGSVGIYDGDLKQSSFEQGTVSLTYQRIIWADSTDPDCRLVLHHSMVHKIEKQHKTMFGRGGKIIVTVKPVTPGHAQGPIAASGTNSLRFVFRNGGEEEFYKRFLDALNKQMWQRTSSSSSSASSSRNSAQQTQTIVGSAGGTVAPPRSVGILGIEKRLAEQHQRTHEHISEAFEDMSKLMEQAREMVVLSKNITERLRQKKGEITEDETVQLKSYLLSLGVNDPVTKSSFGGSSVFFDKLAAELTSVLLEPIKESGGTMTLPEAFCRMNRARGMELISPEDLLNACQRLDKINSPISLFNFENGVSVLQLRSLNALHISDEILQMVESAGAMDASQLSKASGVPLVLAAERLRYAEEQGKLCRDDTIEGLFFYPNKFLDIDLSIDN</sequence>
<evidence type="ECO:0000256" key="8">
    <source>
        <dbReference type="SAM" id="MobiDB-lite"/>
    </source>
</evidence>
<accession>A0ABD2JFU7</accession>
<dbReference type="FunFam" id="2.30.29.30:FF:000600">
    <property type="entry name" value="CRE-TAG-318 protein"/>
    <property type="match status" value="1"/>
</dbReference>
<dbReference type="GO" id="GO:0031902">
    <property type="term" value="C:late endosome membrane"/>
    <property type="evidence" value="ECO:0007669"/>
    <property type="project" value="UniProtKB-UniRule"/>
</dbReference>
<organism evidence="10 11">
    <name type="scientific">Heterodera trifolii</name>
    <dbReference type="NCBI Taxonomy" id="157864"/>
    <lineage>
        <taxon>Eukaryota</taxon>
        <taxon>Metazoa</taxon>
        <taxon>Ecdysozoa</taxon>
        <taxon>Nematoda</taxon>
        <taxon>Chromadorea</taxon>
        <taxon>Rhabditida</taxon>
        <taxon>Tylenchina</taxon>
        <taxon>Tylenchomorpha</taxon>
        <taxon>Tylenchoidea</taxon>
        <taxon>Heteroderidae</taxon>
        <taxon>Heteroderinae</taxon>
        <taxon>Heterodera</taxon>
    </lineage>
</organism>
<keyword evidence="5 7" id="KW-0653">Protein transport</keyword>
<dbReference type="Pfam" id="PF11605">
    <property type="entry name" value="Vps36_ESCRT-II"/>
    <property type="match status" value="1"/>
</dbReference>
<dbReference type="FunFam" id="1.10.10.10:FF:000416">
    <property type="entry name" value="Vacuolar protein-sorting-associated protein 36"/>
    <property type="match status" value="1"/>
</dbReference>
<feature type="compositionally biased region" description="Low complexity" evidence="8">
    <location>
        <begin position="135"/>
        <end position="153"/>
    </location>
</feature>
<feature type="region of interest" description="Disordered" evidence="8">
    <location>
        <begin position="135"/>
        <end position="162"/>
    </location>
</feature>
<evidence type="ECO:0000256" key="1">
    <source>
        <dbReference type="ARBA" id="ARBA00009697"/>
    </source>
</evidence>
<evidence type="ECO:0000313" key="11">
    <source>
        <dbReference type="Proteomes" id="UP001620626"/>
    </source>
</evidence>
<evidence type="ECO:0000256" key="2">
    <source>
        <dbReference type="ARBA" id="ARBA00017953"/>
    </source>
</evidence>
<keyword evidence="4 7" id="KW-0963">Cytoplasm</keyword>
<evidence type="ECO:0000313" key="10">
    <source>
        <dbReference type="EMBL" id="KAL3089392.1"/>
    </source>
</evidence>
<dbReference type="GO" id="GO:0043328">
    <property type="term" value="P:protein transport to vacuole involved in ubiquitin-dependent protein catabolic process via the multivesicular body sorting pathway"/>
    <property type="evidence" value="ECO:0007669"/>
    <property type="project" value="UniProtKB-UniRule"/>
</dbReference>
<dbReference type="Proteomes" id="UP001620626">
    <property type="component" value="Unassembled WGS sequence"/>
</dbReference>
<keyword evidence="3 7" id="KW-0813">Transport</keyword>
<reference evidence="10 11" key="1">
    <citation type="submission" date="2024-10" db="EMBL/GenBank/DDBJ databases">
        <authorList>
            <person name="Kim D."/>
        </authorList>
    </citation>
    <scope>NUCLEOTIDE SEQUENCE [LARGE SCALE GENOMIC DNA]</scope>
    <source>
        <strain evidence="10">BH-2024</strain>
    </source>
</reference>
<evidence type="ECO:0000256" key="4">
    <source>
        <dbReference type="ARBA" id="ARBA00022490"/>
    </source>
</evidence>